<name>A0A917M489_9BACI</name>
<reference evidence="1" key="2">
    <citation type="submission" date="2020-09" db="EMBL/GenBank/DDBJ databases">
        <authorList>
            <person name="Sun Q."/>
            <person name="Zhou Y."/>
        </authorList>
    </citation>
    <scope>NUCLEOTIDE SEQUENCE</scope>
    <source>
        <strain evidence="1">CGMCC 1.12754</strain>
    </source>
</reference>
<dbReference type="RefSeq" id="WP_188455459.1">
    <property type="nucleotide sequence ID" value="NZ_BMFR01000008.1"/>
</dbReference>
<dbReference type="Proteomes" id="UP000622860">
    <property type="component" value="Unassembled WGS sequence"/>
</dbReference>
<protein>
    <submittedName>
        <fullName evidence="1">Uncharacterized protein</fullName>
    </submittedName>
</protein>
<proteinExistence type="predicted"/>
<evidence type="ECO:0000313" key="1">
    <source>
        <dbReference type="EMBL" id="GGG76674.1"/>
    </source>
</evidence>
<comment type="caution">
    <text evidence="1">The sequence shown here is derived from an EMBL/GenBank/DDBJ whole genome shotgun (WGS) entry which is preliminary data.</text>
</comment>
<accession>A0A917M489</accession>
<sequence length="243" mass="28649">MSKKTFNVTDLTKEVYGNSDTNSGTFETNRKRIERHIKGVQEMLGQSRRTFEAPIDQLDDYVLLIKNLLDNPENNDALKLNRKMINGQALEEKKDNKALKSLIKIVAEAEHKKLIDQDKELFEKWLEDQLSDNYYIASEKNLDEVMRIVKNDFSLFDDLNSLASKLEFQEKYMNDIRMVSSMYRLQVEEQLLFEECFLEIMNSHPDLNEKTMYTMADFLELPPPIQQEIRVLIEKKRQKPSEL</sequence>
<reference evidence="1" key="1">
    <citation type="journal article" date="2014" name="Int. J. Syst. Evol. Microbiol.">
        <title>Complete genome sequence of Corynebacterium casei LMG S-19264T (=DSM 44701T), isolated from a smear-ripened cheese.</title>
        <authorList>
            <consortium name="US DOE Joint Genome Institute (JGI-PGF)"/>
            <person name="Walter F."/>
            <person name="Albersmeier A."/>
            <person name="Kalinowski J."/>
            <person name="Ruckert C."/>
        </authorList>
    </citation>
    <scope>NUCLEOTIDE SEQUENCE</scope>
    <source>
        <strain evidence="1">CGMCC 1.12754</strain>
    </source>
</reference>
<organism evidence="1 2">
    <name type="scientific">Virgibacillus oceani</name>
    <dbReference type="NCBI Taxonomy" id="1479511"/>
    <lineage>
        <taxon>Bacteria</taxon>
        <taxon>Bacillati</taxon>
        <taxon>Bacillota</taxon>
        <taxon>Bacilli</taxon>
        <taxon>Bacillales</taxon>
        <taxon>Bacillaceae</taxon>
        <taxon>Virgibacillus</taxon>
    </lineage>
</organism>
<evidence type="ECO:0000313" key="2">
    <source>
        <dbReference type="Proteomes" id="UP000622860"/>
    </source>
</evidence>
<keyword evidence="2" id="KW-1185">Reference proteome</keyword>
<dbReference type="AlphaFoldDB" id="A0A917M489"/>
<dbReference type="EMBL" id="BMFR01000008">
    <property type="protein sequence ID" value="GGG76674.1"/>
    <property type="molecule type" value="Genomic_DNA"/>
</dbReference>
<gene>
    <name evidence="1" type="ORF">GCM10011398_22100</name>
</gene>